<name>A0A1G8N217_9RHOB</name>
<dbReference type="Gene3D" id="3.10.450.160">
    <property type="entry name" value="inner membrane protein cigr"/>
    <property type="match status" value="1"/>
</dbReference>
<organism evidence="3 4">
    <name type="scientific">Salipiger marinus</name>
    <dbReference type="NCBI Taxonomy" id="555512"/>
    <lineage>
        <taxon>Bacteria</taxon>
        <taxon>Pseudomonadati</taxon>
        <taxon>Pseudomonadota</taxon>
        <taxon>Alphaproteobacteria</taxon>
        <taxon>Rhodobacterales</taxon>
        <taxon>Roseobacteraceae</taxon>
        <taxon>Salipiger</taxon>
    </lineage>
</organism>
<dbReference type="OrthoDB" id="7666115at2"/>
<dbReference type="EMBL" id="FNEJ01000009">
    <property type="protein sequence ID" value="SDI74321.1"/>
    <property type="molecule type" value="Genomic_DNA"/>
</dbReference>
<feature type="compositionally biased region" description="Basic and acidic residues" evidence="1">
    <location>
        <begin position="47"/>
        <end position="72"/>
    </location>
</feature>
<keyword evidence="2" id="KW-0732">Signal</keyword>
<protein>
    <submittedName>
        <fullName evidence="3">Regulator RcnB of Ni and Co efflux</fullName>
    </submittedName>
</protein>
<evidence type="ECO:0000256" key="2">
    <source>
        <dbReference type="SAM" id="SignalP"/>
    </source>
</evidence>
<reference evidence="3 4" key="1">
    <citation type="submission" date="2016-10" db="EMBL/GenBank/DDBJ databases">
        <authorList>
            <person name="de Groot N.N."/>
        </authorList>
    </citation>
    <scope>NUCLEOTIDE SEQUENCE [LARGE SCALE GENOMIC DNA]</scope>
    <source>
        <strain evidence="3 4">DSM 26424</strain>
    </source>
</reference>
<dbReference type="AlphaFoldDB" id="A0A1G8N217"/>
<evidence type="ECO:0000313" key="4">
    <source>
        <dbReference type="Proteomes" id="UP000199093"/>
    </source>
</evidence>
<feature type="region of interest" description="Disordered" evidence="1">
    <location>
        <begin position="25"/>
        <end position="72"/>
    </location>
</feature>
<feature type="chain" id="PRO_5011638121" evidence="2">
    <location>
        <begin position="23"/>
        <end position="127"/>
    </location>
</feature>
<dbReference type="Proteomes" id="UP000199093">
    <property type="component" value="Unassembled WGS sequence"/>
</dbReference>
<proteinExistence type="predicted"/>
<keyword evidence="4" id="KW-1185">Reference proteome</keyword>
<gene>
    <name evidence="3" type="ORF">SAMN04487993_1009111</name>
</gene>
<evidence type="ECO:0000313" key="3">
    <source>
        <dbReference type="EMBL" id="SDI74321.1"/>
    </source>
</evidence>
<accession>A0A1G8N217</accession>
<evidence type="ECO:0000256" key="1">
    <source>
        <dbReference type="SAM" id="MobiDB-lite"/>
    </source>
</evidence>
<feature type="signal peptide" evidence="2">
    <location>
        <begin position="1"/>
        <end position="22"/>
    </location>
</feature>
<dbReference type="STRING" id="555512.SAMN04487993_1009111"/>
<dbReference type="RefSeq" id="WP_089847249.1">
    <property type="nucleotide sequence ID" value="NZ_FNEJ01000009.1"/>
</dbReference>
<sequence>MARFLTLTALAASLCLPLAAEAAPRGCPPGLAKKSADCTPPGLAKKGHGDRDAKHRHDHDRDRDDHHTHRYDRGDRIRDGYVVIRDPRRYQLDPGQTYYRVGDSVYRVDRETGQVLDLMGAIAGALN</sequence>